<dbReference type="InterPro" id="IPR027417">
    <property type="entry name" value="P-loop_NTPase"/>
</dbReference>
<proteinExistence type="predicted"/>
<dbReference type="InterPro" id="IPR013641">
    <property type="entry name" value="KTI12/PSTK"/>
</dbReference>
<dbReference type="InterPro" id="IPR052648">
    <property type="entry name" value="Ser-tRNA(Sec)_kinase"/>
</dbReference>
<protein>
    <submittedName>
        <fullName evidence="3">Putative conserved secreted protein</fullName>
    </submittedName>
</protein>
<dbReference type="EMBL" id="GFTR01004367">
    <property type="protein sequence ID" value="JAW12059.1"/>
    <property type="molecule type" value="Transcribed_RNA"/>
</dbReference>
<dbReference type="PANTHER" id="PTHR20873:SF0">
    <property type="entry name" value="L-SERYL-TRNA(SEC) KINASE"/>
    <property type="match status" value="1"/>
</dbReference>
<accession>A0A224XVN3</accession>
<organism evidence="3">
    <name type="scientific">Panstrongylus lignarius</name>
    <dbReference type="NCBI Taxonomy" id="156445"/>
    <lineage>
        <taxon>Eukaryota</taxon>
        <taxon>Metazoa</taxon>
        <taxon>Ecdysozoa</taxon>
        <taxon>Arthropoda</taxon>
        <taxon>Hexapoda</taxon>
        <taxon>Insecta</taxon>
        <taxon>Pterygota</taxon>
        <taxon>Neoptera</taxon>
        <taxon>Paraneoptera</taxon>
        <taxon>Hemiptera</taxon>
        <taxon>Heteroptera</taxon>
        <taxon>Panheteroptera</taxon>
        <taxon>Cimicomorpha</taxon>
        <taxon>Reduviidae</taxon>
        <taxon>Triatominae</taxon>
        <taxon>Panstrongylus</taxon>
    </lineage>
</organism>
<reference evidence="3" key="1">
    <citation type="journal article" date="2018" name="PLoS Negl. Trop. Dis.">
        <title>An insight into the salivary gland and fat body transcriptome of Panstrongylus lignarius (Hemiptera: Heteroptera), the main vector of Chagas disease in Peru.</title>
        <authorList>
            <person name="Nevoa J.C."/>
            <person name="Mendes M.T."/>
            <person name="da Silva M.V."/>
            <person name="Soares S.C."/>
            <person name="Oliveira C.J.F."/>
            <person name="Ribeiro J.M.C."/>
        </authorList>
    </citation>
    <scope>NUCLEOTIDE SEQUENCE</scope>
</reference>
<keyword evidence="2" id="KW-0067">ATP-binding</keyword>
<dbReference type="GO" id="GO:0005524">
    <property type="term" value="F:ATP binding"/>
    <property type="evidence" value="ECO:0007669"/>
    <property type="project" value="UniProtKB-KW"/>
</dbReference>
<dbReference type="AlphaFoldDB" id="A0A224XVN3"/>
<keyword evidence="1" id="KW-0547">Nucleotide-binding</keyword>
<dbReference type="GO" id="GO:0000049">
    <property type="term" value="F:tRNA binding"/>
    <property type="evidence" value="ECO:0007669"/>
    <property type="project" value="TreeGrafter"/>
</dbReference>
<name>A0A224XVN3_9HEMI</name>
<dbReference type="GO" id="GO:0016301">
    <property type="term" value="F:kinase activity"/>
    <property type="evidence" value="ECO:0007669"/>
    <property type="project" value="TreeGrafter"/>
</dbReference>
<dbReference type="SUPFAM" id="SSF52540">
    <property type="entry name" value="P-loop containing nucleoside triphosphate hydrolases"/>
    <property type="match status" value="1"/>
</dbReference>
<sequence>MPQTSICLICLVGLPASGKTTLAHNIKAKYQMRYNVDIISFDIEISQDGDMSWKNKRSAVHCSVKLLIQKYLTSSDKHTLIVLDDNMFYKSMRYEYFQLARKYSLGFCEIYLSSPLEMCLKLNKQRANQVADSTIIKMNALLEVPDSSANNWETNIVILTNQSLSPDDWLNVENTLHKCLLTPVKDFPRLHKEDIPQSILHLVDIALRKIVNALIIKRKETYGVSKLYNLELLKKRQQILNSVRAGEIVLPETYEENCIVLYSEHLQKYF</sequence>
<evidence type="ECO:0000256" key="1">
    <source>
        <dbReference type="ARBA" id="ARBA00022741"/>
    </source>
</evidence>
<dbReference type="Pfam" id="PF08433">
    <property type="entry name" value="KTI12"/>
    <property type="match status" value="1"/>
</dbReference>
<evidence type="ECO:0000313" key="3">
    <source>
        <dbReference type="EMBL" id="JAW12059.1"/>
    </source>
</evidence>
<dbReference type="PANTHER" id="PTHR20873">
    <property type="entry name" value="L-SERYL-TRNA(SEC) KINASE"/>
    <property type="match status" value="1"/>
</dbReference>
<dbReference type="Gene3D" id="3.40.50.300">
    <property type="entry name" value="P-loop containing nucleotide triphosphate hydrolases"/>
    <property type="match status" value="1"/>
</dbReference>
<evidence type="ECO:0000256" key="2">
    <source>
        <dbReference type="ARBA" id="ARBA00022840"/>
    </source>
</evidence>